<reference evidence="2" key="1">
    <citation type="submission" date="2020-10" db="EMBL/GenBank/DDBJ databases">
        <title>Mucilaginibacter mali sp. nov., isolated from rhizosphere soil of apple orchard.</title>
        <authorList>
            <person name="Lee J.-S."/>
            <person name="Kim H.S."/>
            <person name="Kim J.-S."/>
        </authorList>
    </citation>
    <scope>NUCLEOTIDE SEQUENCE</scope>
    <source>
        <strain evidence="2">KCTC 22746</strain>
    </source>
</reference>
<dbReference type="RefSeq" id="WP_194109918.1">
    <property type="nucleotide sequence ID" value="NZ_JADFFL010000001.1"/>
</dbReference>
<proteinExistence type="predicted"/>
<keyword evidence="1" id="KW-0472">Membrane</keyword>
<dbReference type="AlphaFoldDB" id="A0A929PVW0"/>
<feature type="transmembrane region" description="Helical" evidence="1">
    <location>
        <begin position="95"/>
        <end position="114"/>
    </location>
</feature>
<sequence>MNTNIISPKQHSLIDYALTGGLLILPSLLKMNKQAKVIYAIEAAILLPYVALTKQPVAVKGLIPLKVHQKIDPFNIAQFAAQSLLPAFRKNRKELIFNIAFTAVAGLTVLLTDWKK</sequence>
<keyword evidence="3" id="KW-1185">Reference proteome</keyword>
<dbReference type="EMBL" id="JADFFL010000001">
    <property type="protein sequence ID" value="MBE9660725.1"/>
    <property type="molecule type" value="Genomic_DNA"/>
</dbReference>
<name>A0A929PVW0_9SPHI</name>
<protein>
    <submittedName>
        <fullName evidence="2">Uncharacterized protein</fullName>
    </submittedName>
</protein>
<evidence type="ECO:0000313" key="2">
    <source>
        <dbReference type="EMBL" id="MBE9660725.1"/>
    </source>
</evidence>
<gene>
    <name evidence="2" type="ORF">IRJ16_02415</name>
</gene>
<organism evidence="2 3">
    <name type="scientific">Mucilaginibacter myungsuensis</name>
    <dbReference type="NCBI Taxonomy" id="649104"/>
    <lineage>
        <taxon>Bacteria</taxon>
        <taxon>Pseudomonadati</taxon>
        <taxon>Bacteroidota</taxon>
        <taxon>Sphingobacteriia</taxon>
        <taxon>Sphingobacteriales</taxon>
        <taxon>Sphingobacteriaceae</taxon>
        <taxon>Mucilaginibacter</taxon>
    </lineage>
</organism>
<evidence type="ECO:0000313" key="3">
    <source>
        <dbReference type="Proteomes" id="UP000622475"/>
    </source>
</evidence>
<comment type="caution">
    <text evidence="2">The sequence shown here is derived from an EMBL/GenBank/DDBJ whole genome shotgun (WGS) entry which is preliminary data.</text>
</comment>
<keyword evidence="1" id="KW-0812">Transmembrane</keyword>
<accession>A0A929PVW0</accession>
<evidence type="ECO:0000256" key="1">
    <source>
        <dbReference type="SAM" id="Phobius"/>
    </source>
</evidence>
<dbReference type="Proteomes" id="UP000622475">
    <property type="component" value="Unassembled WGS sequence"/>
</dbReference>
<keyword evidence="1" id="KW-1133">Transmembrane helix</keyword>